<dbReference type="PANTHER" id="PTHR11439">
    <property type="entry name" value="GAG-POL-RELATED RETROTRANSPOSON"/>
    <property type="match status" value="1"/>
</dbReference>
<dbReference type="Proteomes" id="UP000198211">
    <property type="component" value="Unassembled WGS sequence"/>
</dbReference>
<feature type="non-terminal residue" evidence="1">
    <location>
        <position position="196"/>
    </location>
</feature>
<evidence type="ECO:0000313" key="2">
    <source>
        <dbReference type="Proteomes" id="UP000198211"/>
    </source>
</evidence>
<reference evidence="2" key="1">
    <citation type="submission" date="2017-03" db="EMBL/GenBank/DDBJ databases">
        <title>Phytopthora megakarya and P. palmivora, two closely related causual agents of cacao black pod achieved similar genome size and gene model numbers by different mechanisms.</title>
        <authorList>
            <person name="Ali S."/>
            <person name="Shao J."/>
            <person name="Larry D.J."/>
            <person name="Kronmiller B."/>
            <person name="Shen D."/>
            <person name="Strem M.D."/>
            <person name="Melnick R.L."/>
            <person name="Guiltinan M.J."/>
            <person name="Tyler B.M."/>
            <person name="Meinhardt L.W."/>
            <person name="Bailey B.A."/>
        </authorList>
    </citation>
    <scope>NUCLEOTIDE SEQUENCE [LARGE SCALE GENOMIC DNA]</scope>
    <source>
        <strain evidence="2">zdho120</strain>
    </source>
</reference>
<gene>
    <name evidence="1" type="ORF">PHMEG_00031731</name>
</gene>
<keyword evidence="2" id="KW-1185">Reference proteome</keyword>
<accession>A0A225UXH1</accession>
<dbReference type="OrthoDB" id="97581at2759"/>
<comment type="caution">
    <text evidence="1">The sequence shown here is derived from an EMBL/GenBank/DDBJ whole genome shotgun (WGS) entry which is preliminary data.</text>
</comment>
<dbReference type="CDD" id="cd09272">
    <property type="entry name" value="RNase_HI_RT_Ty1"/>
    <property type="match status" value="1"/>
</dbReference>
<evidence type="ECO:0008006" key="3">
    <source>
        <dbReference type="Google" id="ProtNLM"/>
    </source>
</evidence>
<dbReference type="PANTHER" id="PTHR11439:SF440">
    <property type="entry name" value="INTEGRASE CATALYTIC DOMAIN-CONTAINING PROTEIN"/>
    <property type="match status" value="1"/>
</dbReference>
<dbReference type="EMBL" id="NBNE01010184">
    <property type="protein sequence ID" value="OWY97683.1"/>
    <property type="molecule type" value="Genomic_DNA"/>
</dbReference>
<name>A0A225UXH1_9STRA</name>
<organism evidence="1 2">
    <name type="scientific">Phytophthora megakarya</name>
    <dbReference type="NCBI Taxonomy" id="4795"/>
    <lineage>
        <taxon>Eukaryota</taxon>
        <taxon>Sar</taxon>
        <taxon>Stramenopiles</taxon>
        <taxon>Oomycota</taxon>
        <taxon>Peronosporomycetes</taxon>
        <taxon>Peronosporales</taxon>
        <taxon>Peronosporaceae</taxon>
        <taxon>Phytophthora</taxon>
    </lineage>
</organism>
<dbReference type="AlphaFoldDB" id="A0A225UXH1"/>
<dbReference type="STRING" id="4795.A0A225UXH1"/>
<sequence length="196" mass="21881">MTQLSRLLENPDQQHWKVAIHVLKYLKGTRCLGIVYNGNKGKVELTAYTDVDWGSNLGDRRSVSGTMMMISGAPGVFRSKYQRTVALISAEAEYIVLGQCTQEVLWTRTMLKDLGHEQGVATQVLEDNQGAIALASNAGYNARTKHVDIKHHFIRENVSRDMIDVNYVSTKDQLADMLTKGLGTKRRSVQAESSPR</sequence>
<proteinExistence type="predicted"/>
<protein>
    <recommendedName>
        <fullName evidence="3">Polyprotein</fullName>
    </recommendedName>
</protein>
<evidence type="ECO:0000313" key="1">
    <source>
        <dbReference type="EMBL" id="OWY97683.1"/>
    </source>
</evidence>